<name>A0AAN6ZUT2_9PEZI</name>
<reference evidence="1" key="1">
    <citation type="journal article" date="2023" name="Mol. Phylogenet. Evol.">
        <title>Genome-scale phylogeny and comparative genomics of the fungal order Sordariales.</title>
        <authorList>
            <person name="Hensen N."/>
            <person name="Bonometti L."/>
            <person name="Westerberg I."/>
            <person name="Brannstrom I.O."/>
            <person name="Guillou S."/>
            <person name="Cros-Aarteil S."/>
            <person name="Calhoun S."/>
            <person name="Haridas S."/>
            <person name="Kuo A."/>
            <person name="Mondo S."/>
            <person name="Pangilinan J."/>
            <person name="Riley R."/>
            <person name="LaButti K."/>
            <person name="Andreopoulos B."/>
            <person name="Lipzen A."/>
            <person name="Chen C."/>
            <person name="Yan M."/>
            <person name="Daum C."/>
            <person name="Ng V."/>
            <person name="Clum A."/>
            <person name="Steindorff A."/>
            <person name="Ohm R.A."/>
            <person name="Martin F."/>
            <person name="Silar P."/>
            <person name="Natvig D.O."/>
            <person name="Lalanne C."/>
            <person name="Gautier V."/>
            <person name="Ament-Velasquez S.L."/>
            <person name="Kruys A."/>
            <person name="Hutchinson M.I."/>
            <person name="Powell A.J."/>
            <person name="Barry K."/>
            <person name="Miller A.N."/>
            <person name="Grigoriev I.V."/>
            <person name="Debuchy R."/>
            <person name="Gladieux P."/>
            <person name="Hiltunen Thoren M."/>
            <person name="Johannesson H."/>
        </authorList>
    </citation>
    <scope>NUCLEOTIDE SEQUENCE</scope>
    <source>
        <strain evidence="1">CBS 538.74</strain>
    </source>
</reference>
<accession>A0AAN6ZUT2</accession>
<protein>
    <submittedName>
        <fullName evidence="1">Uncharacterized protein</fullName>
    </submittedName>
</protein>
<organism evidence="1 2">
    <name type="scientific">Chaetomidium leptoderma</name>
    <dbReference type="NCBI Taxonomy" id="669021"/>
    <lineage>
        <taxon>Eukaryota</taxon>
        <taxon>Fungi</taxon>
        <taxon>Dikarya</taxon>
        <taxon>Ascomycota</taxon>
        <taxon>Pezizomycotina</taxon>
        <taxon>Sordariomycetes</taxon>
        <taxon>Sordariomycetidae</taxon>
        <taxon>Sordariales</taxon>
        <taxon>Chaetomiaceae</taxon>
        <taxon>Chaetomidium</taxon>
    </lineage>
</organism>
<dbReference type="AlphaFoldDB" id="A0AAN6ZUT2"/>
<keyword evidence="2" id="KW-1185">Reference proteome</keyword>
<comment type="caution">
    <text evidence="1">The sequence shown here is derived from an EMBL/GenBank/DDBJ whole genome shotgun (WGS) entry which is preliminary data.</text>
</comment>
<dbReference type="Proteomes" id="UP001302745">
    <property type="component" value="Unassembled WGS sequence"/>
</dbReference>
<evidence type="ECO:0000313" key="1">
    <source>
        <dbReference type="EMBL" id="KAK4151073.1"/>
    </source>
</evidence>
<evidence type="ECO:0000313" key="2">
    <source>
        <dbReference type="Proteomes" id="UP001302745"/>
    </source>
</evidence>
<sequence length="260" mass="29408">MGQDQDCAAAPVAMIHNLYDDIQRGRIDPGDPYFPYALAVLRDESSQRMLKPIAQSMVDQIMEAGELTGHFSSHPAPELSERDRQMMAFLDAKEHPDMASTADGCMIQTRKCLGCTVKAANICAERRVDWYYQASKAVKRIRRDAKAQTVEGLGQSCHPDSEKWRQATDRLDKSIWYAMQIFQIGHREEERTFAEIVYKMAASLVRRACFETMGMVLTVQWRSPDAKPCVVAVSPDDVSGLYIMDVLSWEHWSNLDPAVV</sequence>
<gene>
    <name evidence="1" type="ORF">C8A00DRAFT_36306</name>
</gene>
<proteinExistence type="predicted"/>
<dbReference type="EMBL" id="MU857035">
    <property type="protein sequence ID" value="KAK4151073.1"/>
    <property type="molecule type" value="Genomic_DNA"/>
</dbReference>
<reference evidence="1" key="2">
    <citation type="submission" date="2023-05" db="EMBL/GenBank/DDBJ databases">
        <authorList>
            <consortium name="Lawrence Berkeley National Laboratory"/>
            <person name="Steindorff A."/>
            <person name="Hensen N."/>
            <person name="Bonometti L."/>
            <person name="Westerberg I."/>
            <person name="Brannstrom I.O."/>
            <person name="Guillou S."/>
            <person name="Cros-Aarteil S."/>
            <person name="Calhoun S."/>
            <person name="Haridas S."/>
            <person name="Kuo A."/>
            <person name="Mondo S."/>
            <person name="Pangilinan J."/>
            <person name="Riley R."/>
            <person name="Labutti K."/>
            <person name="Andreopoulos B."/>
            <person name="Lipzen A."/>
            <person name="Chen C."/>
            <person name="Yanf M."/>
            <person name="Daum C."/>
            <person name="Ng V."/>
            <person name="Clum A."/>
            <person name="Ohm R."/>
            <person name="Martin F."/>
            <person name="Silar P."/>
            <person name="Natvig D."/>
            <person name="Lalanne C."/>
            <person name="Gautier V."/>
            <person name="Ament-Velasquez S.L."/>
            <person name="Kruys A."/>
            <person name="Hutchinson M.I."/>
            <person name="Powell A.J."/>
            <person name="Barry K."/>
            <person name="Miller A.N."/>
            <person name="Grigoriev I.V."/>
            <person name="Debuchy R."/>
            <person name="Gladieux P."/>
            <person name="Thoren M.H."/>
            <person name="Johannesson H."/>
        </authorList>
    </citation>
    <scope>NUCLEOTIDE SEQUENCE</scope>
    <source>
        <strain evidence="1">CBS 538.74</strain>
    </source>
</reference>